<dbReference type="InterPro" id="IPR011701">
    <property type="entry name" value="MFS"/>
</dbReference>
<sequence length="413" mass="42367">MPSVAASSDPLDMSALTADNLLRRRIALVALTVLYFLLMADTFNSLGVVLPSMVTDLHLDWGSAGFGFMLLGLGCGLTSPLPALLIRRVGTAPTLVLAGIVLAAGFACFACASSAFGYDAGALLLGLGFTLGGTVPGTHVIATVSAQPARLMGAYFTGGSLGAIAGPMLYLGIAHFFGTWRPFWWVCGAATATAAIVAAFAVSGIRPYGAAKDGPAVPGWPTRRALAAPAFWIIVAAYTGCLAINTTMHSFAVQHLTERGLSHDRAAEMMSAVAILGAVGAALAGVVGQRVGARVLTVIATLAMTGAALSFALPQTPATLACFTLTLGLGLGIVYVASAMLLLEYFGSRHNLELYSAMCLISTLAALGPWLAGRLRDSTGGFENAFAILGAIGLALSIAIMLMRRPHAPDHAA</sequence>
<keyword evidence="2" id="KW-1003">Cell membrane</keyword>
<feature type="transmembrane region" description="Helical" evidence="6">
    <location>
        <begin position="295"/>
        <end position="312"/>
    </location>
</feature>
<feature type="transmembrane region" description="Helical" evidence="6">
    <location>
        <begin position="318"/>
        <end position="342"/>
    </location>
</feature>
<dbReference type="AlphaFoldDB" id="A0A0D6MQV4"/>
<dbReference type="OrthoDB" id="7626798at2"/>
<dbReference type="Gene3D" id="1.20.1250.20">
    <property type="entry name" value="MFS general substrate transporter like domains"/>
    <property type="match status" value="2"/>
</dbReference>
<evidence type="ECO:0000256" key="2">
    <source>
        <dbReference type="ARBA" id="ARBA00022475"/>
    </source>
</evidence>
<dbReference type="Pfam" id="PF07690">
    <property type="entry name" value="MFS_1"/>
    <property type="match status" value="1"/>
</dbReference>
<organism evidence="8 9">
    <name type="scientific">Tanticharoenia sakaeratensis NBRC 103193</name>
    <dbReference type="NCBI Taxonomy" id="1231623"/>
    <lineage>
        <taxon>Bacteria</taxon>
        <taxon>Pseudomonadati</taxon>
        <taxon>Pseudomonadota</taxon>
        <taxon>Alphaproteobacteria</taxon>
        <taxon>Acetobacterales</taxon>
        <taxon>Acetobacteraceae</taxon>
        <taxon>Tanticharoenia</taxon>
    </lineage>
</organism>
<dbReference type="GO" id="GO:0022857">
    <property type="term" value="F:transmembrane transporter activity"/>
    <property type="evidence" value="ECO:0007669"/>
    <property type="project" value="InterPro"/>
</dbReference>
<feature type="transmembrane region" description="Helical" evidence="6">
    <location>
        <begin position="95"/>
        <end position="116"/>
    </location>
</feature>
<proteinExistence type="predicted"/>
<dbReference type="Proteomes" id="UP000032679">
    <property type="component" value="Unassembled WGS sequence"/>
</dbReference>
<feature type="transmembrane region" description="Helical" evidence="6">
    <location>
        <begin position="66"/>
        <end position="86"/>
    </location>
</feature>
<dbReference type="InterPro" id="IPR036259">
    <property type="entry name" value="MFS_trans_sf"/>
</dbReference>
<feature type="transmembrane region" description="Helical" evidence="6">
    <location>
        <begin position="354"/>
        <end position="372"/>
    </location>
</feature>
<evidence type="ECO:0000256" key="4">
    <source>
        <dbReference type="ARBA" id="ARBA00022989"/>
    </source>
</evidence>
<comment type="caution">
    <text evidence="8">The sequence shown here is derived from an EMBL/GenBank/DDBJ whole genome shotgun (WGS) entry which is preliminary data.</text>
</comment>
<feature type="transmembrane region" description="Helical" evidence="6">
    <location>
        <begin position="384"/>
        <end position="403"/>
    </location>
</feature>
<keyword evidence="5 6" id="KW-0472">Membrane</keyword>
<dbReference type="STRING" id="1231623.Tasa_058_044"/>
<feature type="transmembrane region" description="Helical" evidence="6">
    <location>
        <begin position="154"/>
        <end position="177"/>
    </location>
</feature>
<evidence type="ECO:0000256" key="5">
    <source>
        <dbReference type="ARBA" id="ARBA00023136"/>
    </source>
</evidence>
<feature type="transmembrane region" description="Helical" evidence="6">
    <location>
        <begin position="269"/>
        <end position="288"/>
    </location>
</feature>
<dbReference type="PANTHER" id="PTHR43124:SF3">
    <property type="entry name" value="CHLORAMPHENICOL EFFLUX PUMP RV0191"/>
    <property type="match status" value="1"/>
</dbReference>
<evidence type="ECO:0000256" key="3">
    <source>
        <dbReference type="ARBA" id="ARBA00022692"/>
    </source>
</evidence>
<feature type="transmembrane region" description="Helical" evidence="6">
    <location>
        <begin position="26"/>
        <end position="46"/>
    </location>
</feature>
<name>A0A0D6MQV4_9PROT</name>
<dbReference type="GO" id="GO:0005886">
    <property type="term" value="C:plasma membrane"/>
    <property type="evidence" value="ECO:0007669"/>
    <property type="project" value="UniProtKB-SubCell"/>
</dbReference>
<dbReference type="InterPro" id="IPR020846">
    <property type="entry name" value="MFS_dom"/>
</dbReference>
<reference evidence="8 9" key="1">
    <citation type="submission" date="2012-10" db="EMBL/GenBank/DDBJ databases">
        <title>Genome sequencing of Tanticharoenia sakaeratensis NBRC 103193.</title>
        <authorList>
            <person name="Azuma Y."/>
            <person name="Hadano H."/>
            <person name="Hirakawa H."/>
            <person name="Matsushita K."/>
        </authorList>
    </citation>
    <scope>NUCLEOTIDE SEQUENCE [LARGE SCALE GENOMIC DNA]</scope>
    <source>
        <strain evidence="8 9">NBRC 103193</strain>
    </source>
</reference>
<evidence type="ECO:0000259" key="7">
    <source>
        <dbReference type="PROSITE" id="PS50850"/>
    </source>
</evidence>
<feature type="transmembrane region" description="Helical" evidence="6">
    <location>
        <begin position="122"/>
        <end position="142"/>
    </location>
</feature>
<keyword evidence="4 6" id="KW-1133">Transmembrane helix</keyword>
<feature type="transmembrane region" description="Helical" evidence="6">
    <location>
        <begin position="183"/>
        <end position="205"/>
    </location>
</feature>
<comment type="subcellular location">
    <subcellularLocation>
        <location evidence="1">Cell membrane</location>
        <topology evidence="1">Multi-pass membrane protein</topology>
    </subcellularLocation>
</comment>
<evidence type="ECO:0000313" key="8">
    <source>
        <dbReference type="EMBL" id="GAN55770.1"/>
    </source>
</evidence>
<dbReference type="EMBL" id="BALE01000058">
    <property type="protein sequence ID" value="GAN55770.1"/>
    <property type="molecule type" value="Genomic_DNA"/>
</dbReference>
<accession>A0A0D6MQV4</accession>
<keyword evidence="3 6" id="KW-0812">Transmembrane</keyword>
<feature type="domain" description="Major facilitator superfamily (MFS) profile" evidence="7">
    <location>
        <begin position="225"/>
        <end position="413"/>
    </location>
</feature>
<gene>
    <name evidence="8" type="ORF">Tasa_058_044</name>
</gene>
<evidence type="ECO:0000256" key="6">
    <source>
        <dbReference type="SAM" id="Phobius"/>
    </source>
</evidence>
<evidence type="ECO:0000256" key="1">
    <source>
        <dbReference type="ARBA" id="ARBA00004651"/>
    </source>
</evidence>
<protein>
    <recommendedName>
        <fullName evidence="7">Major facilitator superfamily (MFS) profile domain-containing protein</fullName>
    </recommendedName>
</protein>
<dbReference type="RefSeq" id="WP_148506049.1">
    <property type="nucleotide sequence ID" value="NZ_BALE01000058.1"/>
</dbReference>
<dbReference type="PROSITE" id="PS50850">
    <property type="entry name" value="MFS"/>
    <property type="match status" value="1"/>
</dbReference>
<dbReference type="SUPFAM" id="SSF103473">
    <property type="entry name" value="MFS general substrate transporter"/>
    <property type="match status" value="1"/>
</dbReference>
<dbReference type="InterPro" id="IPR050189">
    <property type="entry name" value="MFS_Efflux_Transporters"/>
</dbReference>
<dbReference type="PANTHER" id="PTHR43124">
    <property type="entry name" value="PURINE EFFLUX PUMP PBUE"/>
    <property type="match status" value="1"/>
</dbReference>
<keyword evidence="9" id="KW-1185">Reference proteome</keyword>
<feature type="transmembrane region" description="Helical" evidence="6">
    <location>
        <begin position="226"/>
        <end position="249"/>
    </location>
</feature>
<evidence type="ECO:0000313" key="9">
    <source>
        <dbReference type="Proteomes" id="UP000032679"/>
    </source>
</evidence>